<evidence type="ECO:0000256" key="12">
    <source>
        <dbReference type="HAMAP-Rule" id="MF_00974"/>
    </source>
</evidence>
<dbReference type="PATRIC" id="fig|35818.11.peg.125"/>
<dbReference type="GO" id="GO:0005737">
    <property type="term" value="C:cytoplasm"/>
    <property type="evidence" value="ECO:0007669"/>
    <property type="project" value="TreeGrafter"/>
</dbReference>
<protein>
    <recommendedName>
        <fullName evidence="12">DNA primase</fullName>
        <ecNumber evidence="12">2.7.7.101</ecNumber>
    </recommendedName>
</protein>
<dbReference type="RefSeq" id="WP_054198747.1">
    <property type="nucleotide sequence ID" value="NZ_JNOC01000111.1"/>
</dbReference>
<evidence type="ECO:0000259" key="13">
    <source>
        <dbReference type="PROSITE" id="PS50880"/>
    </source>
</evidence>
<dbReference type="Gene3D" id="1.10.860.10">
    <property type="entry name" value="DNAb Helicase, Chain A"/>
    <property type="match status" value="1"/>
</dbReference>
<keyword evidence="11 12" id="KW-0804">Transcription</keyword>
<dbReference type="InterPro" id="IPR037068">
    <property type="entry name" value="DNA_primase_core_N_sf"/>
</dbReference>
<dbReference type="GO" id="GO:0003899">
    <property type="term" value="F:DNA-directed RNA polymerase activity"/>
    <property type="evidence" value="ECO:0007669"/>
    <property type="project" value="UniProtKB-UniRule"/>
</dbReference>
<dbReference type="Pfam" id="PF13662">
    <property type="entry name" value="Toprim_4"/>
    <property type="match status" value="1"/>
</dbReference>
<dbReference type="PANTHER" id="PTHR30313:SF2">
    <property type="entry name" value="DNA PRIMASE"/>
    <property type="match status" value="1"/>
</dbReference>
<dbReference type="InterPro" id="IPR016136">
    <property type="entry name" value="DNA_helicase_N/primase_C"/>
</dbReference>
<keyword evidence="10 12" id="KW-0238">DNA-binding</keyword>
<dbReference type="SUPFAM" id="SSF57783">
    <property type="entry name" value="Zinc beta-ribbon"/>
    <property type="match status" value="1"/>
</dbReference>
<dbReference type="InterPro" id="IPR050219">
    <property type="entry name" value="DnaG_primase"/>
</dbReference>
<keyword evidence="7 12" id="KW-0863">Zinc-finger</keyword>
<evidence type="ECO:0000256" key="10">
    <source>
        <dbReference type="ARBA" id="ARBA00023125"/>
    </source>
</evidence>
<dbReference type="GO" id="GO:0000428">
    <property type="term" value="C:DNA-directed RNA polymerase complex"/>
    <property type="evidence" value="ECO:0007669"/>
    <property type="project" value="UniProtKB-KW"/>
</dbReference>
<comment type="function">
    <text evidence="12">RNA polymerase that catalyzes the synthesis of short RNA molecules used as primers for DNA polymerase during DNA replication.</text>
</comment>
<dbReference type="Gene3D" id="3.40.1360.10">
    <property type="match status" value="1"/>
</dbReference>
<keyword evidence="8 12" id="KW-0862">Zinc</keyword>
<dbReference type="GO" id="GO:0008270">
    <property type="term" value="F:zinc ion binding"/>
    <property type="evidence" value="ECO:0007669"/>
    <property type="project" value="UniProtKB-UniRule"/>
</dbReference>
<dbReference type="InterPro" id="IPR031988">
    <property type="entry name" value="DnaG_HBD"/>
</dbReference>
<organism evidence="14 15">
    <name type="scientific">Helicobacter pullorum</name>
    <dbReference type="NCBI Taxonomy" id="35818"/>
    <lineage>
        <taxon>Bacteria</taxon>
        <taxon>Pseudomonadati</taxon>
        <taxon>Campylobacterota</taxon>
        <taxon>Epsilonproteobacteria</taxon>
        <taxon>Campylobacterales</taxon>
        <taxon>Helicobacteraceae</taxon>
        <taxon>Helicobacter</taxon>
    </lineage>
</organism>
<evidence type="ECO:0000256" key="2">
    <source>
        <dbReference type="ARBA" id="ARBA00022515"/>
    </source>
</evidence>
<gene>
    <name evidence="12" type="primary">dnaG</name>
    <name evidence="14" type="ORF">HPU229334_00635</name>
</gene>
<dbReference type="FunFam" id="3.90.580.10:FF:000001">
    <property type="entry name" value="DNA primase"/>
    <property type="match status" value="1"/>
</dbReference>
<dbReference type="InterPro" id="IPR006171">
    <property type="entry name" value="TOPRIM_dom"/>
</dbReference>
<evidence type="ECO:0000256" key="9">
    <source>
        <dbReference type="ARBA" id="ARBA00022842"/>
    </source>
</evidence>
<dbReference type="GO" id="GO:0003677">
    <property type="term" value="F:DNA binding"/>
    <property type="evidence" value="ECO:0007669"/>
    <property type="project" value="UniProtKB-KW"/>
</dbReference>
<dbReference type="InterPro" id="IPR013264">
    <property type="entry name" value="DNAG_N"/>
</dbReference>
<accession>A0A0N1EGR2</accession>
<keyword evidence="5 12" id="KW-0235">DNA replication</keyword>
<dbReference type="GO" id="GO:0006269">
    <property type="term" value="P:DNA replication, synthesis of primer"/>
    <property type="evidence" value="ECO:0007669"/>
    <property type="project" value="UniProtKB-UniRule"/>
</dbReference>
<evidence type="ECO:0000256" key="3">
    <source>
        <dbReference type="ARBA" id="ARBA00022679"/>
    </source>
</evidence>
<dbReference type="PANTHER" id="PTHR30313">
    <property type="entry name" value="DNA PRIMASE"/>
    <property type="match status" value="1"/>
</dbReference>
<evidence type="ECO:0000256" key="6">
    <source>
        <dbReference type="ARBA" id="ARBA00022723"/>
    </source>
</evidence>
<dbReference type="InterPro" id="IPR006295">
    <property type="entry name" value="DNA_primase_DnaG"/>
</dbReference>
<dbReference type="Gene3D" id="3.90.980.10">
    <property type="entry name" value="DNA primase, catalytic core, N-terminal domain"/>
    <property type="match status" value="1"/>
</dbReference>
<dbReference type="InterPro" id="IPR034151">
    <property type="entry name" value="TOPRIM_DnaG_bac"/>
</dbReference>
<dbReference type="SMART" id="SM00493">
    <property type="entry name" value="TOPRIM"/>
    <property type="match status" value="1"/>
</dbReference>
<dbReference type="AlphaFoldDB" id="A0A0N1EGR2"/>
<dbReference type="Pfam" id="PF16730">
    <property type="entry name" value="DnaGprimase_HBD"/>
    <property type="match status" value="1"/>
</dbReference>
<comment type="catalytic activity">
    <reaction evidence="12">
        <text>ssDNA + n NTP = ssDNA/pppN(pN)n-1 hybrid + (n-1) diphosphate.</text>
        <dbReference type="EC" id="2.7.7.101"/>
    </reaction>
</comment>
<comment type="domain">
    <text evidence="12">Contains an N-terminal zinc-binding domain, a central core domain that contains the primase activity, and a C-terminal DnaB-binding domain.</text>
</comment>
<dbReference type="EMBL" id="JNOC01000111">
    <property type="protein sequence ID" value="KPH54676.1"/>
    <property type="molecule type" value="Genomic_DNA"/>
</dbReference>
<comment type="cofactor">
    <cofactor evidence="12">
        <name>Zn(2+)</name>
        <dbReference type="ChEBI" id="CHEBI:29105"/>
    </cofactor>
    <text evidence="12">Binds 1 zinc ion per monomer.</text>
</comment>
<dbReference type="InterPro" id="IPR030846">
    <property type="entry name" value="DnaG_bac"/>
</dbReference>
<keyword evidence="2 12" id="KW-0639">Primosome</keyword>
<evidence type="ECO:0000313" key="14">
    <source>
        <dbReference type="EMBL" id="KPH54676.1"/>
    </source>
</evidence>
<dbReference type="Gene3D" id="3.90.580.10">
    <property type="entry name" value="Zinc finger, CHC2-type domain"/>
    <property type="match status" value="1"/>
</dbReference>
<dbReference type="Pfam" id="PF01807">
    <property type="entry name" value="Zn_ribbon_DnaG"/>
    <property type="match status" value="1"/>
</dbReference>
<evidence type="ECO:0000256" key="7">
    <source>
        <dbReference type="ARBA" id="ARBA00022771"/>
    </source>
</evidence>
<dbReference type="HAMAP" id="MF_00974">
    <property type="entry name" value="DNA_primase_DnaG"/>
    <property type="match status" value="1"/>
</dbReference>
<keyword evidence="4 12" id="KW-0548">Nucleotidyltransferase</keyword>
<keyword evidence="9" id="KW-0460">Magnesium</keyword>
<dbReference type="InterPro" id="IPR002694">
    <property type="entry name" value="Znf_CHC2"/>
</dbReference>
<evidence type="ECO:0000256" key="8">
    <source>
        <dbReference type="ARBA" id="ARBA00022833"/>
    </source>
</evidence>
<reference evidence="14 15" key="1">
    <citation type="submission" date="2014-06" db="EMBL/GenBank/DDBJ databases">
        <title>Helicobacter pullorum isolates in fresh chicken meat - phenotypic and genotypic features.</title>
        <authorList>
            <person name="Borges V."/>
            <person name="Santos A."/>
            <person name="Correia C.B."/>
            <person name="Saraiva M."/>
            <person name="Menard A."/>
            <person name="Vieira L."/>
            <person name="Sampaio D.A."/>
            <person name="Gomes J.P."/>
            <person name="Oleastro M."/>
        </authorList>
    </citation>
    <scope>NUCLEOTIDE SEQUENCE [LARGE SCALE GENOMIC DNA]</scope>
    <source>
        <strain evidence="14 15">229334/12</strain>
    </source>
</reference>
<evidence type="ECO:0000256" key="5">
    <source>
        <dbReference type="ARBA" id="ARBA00022705"/>
    </source>
</evidence>
<comment type="subunit">
    <text evidence="12">Monomer. Interacts with DnaB.</text>
</comment>
<feature type="zinc finger region" description="CHC2-type" evidence="12">
    <location>
        <begin position="35"/>
        <end position="59"/>
    </location>
</feature>
<dbReference type="CDD" id="cd03364">
    <property type="entry name" value="TOPRIM_DnaG_primases"/>
    <property type="match status" value="1"/>
</dbReference>
<evidence type="ECO:0000256" key="4">
    <source>
        <dbReference type="ARBA" id="ARBA00022695"/>
    </source>
</evidence>
<keyword evidence="6 12" id="KW-0479">Metal-binding</keyword>
<dbReference type="Proteomes" id="UP000037997">
    <property type="component" value="Unassembled WGS sequence"/>
</dbReference>
<evidence type="ECO:0000256" key="1">
    <source>
        <dbReference type="ARBA" id="ARBA00022478"/>
    </source>
</evidence>
<dbReference type="InterPro" id="IPR036977">
    <property type="entry name" value="DNA_primase_Znf_CHC2"/>
</dbReference>
<keyword evidence="1 12" id="KW-0240">DNA-directed RNA polymerase</keyword>
<comment type="similarity">
    <text evidence="12">Belongs to the DnaG primase family.</text>
</comment>
<comment type="caution">
    <text evidence="14">The sequence shown here is derived from an EMBL/GenBank/DDBJ whole genome shotgun (WGS) entry which is preliminary data.</text>
</comment>
<dbReference type="NCBIfam" id="TIGR01391">
    <property type="entry name" value="dnaG"/>
    <property type="match status" value="1"/>
</dbReference>
<evidence type="ECO:0000313" key="15">
    <source>
        <dbReference type="Proteomes" id="UP000037997"/>
    </source>
</evidence>
<sequence>MISNVSQIKERADIIEVIGNFIPLKKAGVNYIASCPFHTEKSGSFVVSPKKQIYHCFGCGVSGDVFKFLQEYKKLSFEESVIEVANLSNVAIMQDSRGKERFLYLEALEKCHKLFLESLMGEAKVVNYLKNRGLNEEDFEKYSIGYAPPSLPQNYFTLEEIEILKELGVLFSNNVFALHHRITFALRDYAHKIVGFSGRVQPYYNFKNNAKYINSKESKIFAKRHILYNLSNAKTEIQKSNKVYVCEGFLDVVALSKMGFKNAVATCGTAFSNESVASFNKLKNEIEFVLCFDNDKAGILANIRAYEILFKNGFYGSKIAILKNEAKDIGEVLERGQELNLKEVSGFKYYVRYYFKEAKTPKAKDEFLKSLKEKILSKNEYFAKEELIKQACEALNIPKEYFLQDKINTQTQGQKLPLMILKSILEDKDIMELCVNYLEGDEFGSLKGVFLDIIKGVQSKEVIEILLKEEIERIPYAKMKESIKALVTSYLNYEIKKANSKGDMEAIVLLTQRKIMINSLEG</sequence>
<dbReference type="SMART" id="SM00400">
    <property type="entry name" value="ZnF_CHCC"/>
    <property type="match status" value="1"/>
</dbReference>
<dbReference type="SUPFAM" id="SSF56731">
    <property type="entry name" value="DNA primase core"/>
    <property type="match status" value="1"/>
</dbReference>
<proteinExistence type="inferred from homology"/>
<keyword evidence="3 12" id="KW-0808">Transferase</keyword>
<name>A0A0N1EGR2_9HELI</name>
<evidence type="ECO:0000256" key="11">
    <source>
        <dbReference type="ARBA" id="ARBA00023163"/>
    </source>
</evidence>
<dbReference type="Pfam" id="PF08275">
    <property type="entry name" value="DNAG_N"/>
    <property type="match status" value="1"/>
</dbReference>
<dbReference type="GO" id="GO:1990077">
    <property type="term" value="C:primosome complex"/>
    <property type="evidence" value="ECO:0007669"/>
    <property type="project" value="UniProtKB-KW"/>
</dbReference>
<dbReference type="PROSITE" id="PS50880">
    <property type="entry name" value="TOPRIM"/>
    <property type="match status" value="1"/>
</dbReference>
<feature type="domain" description="Toprim" evidence="13">
    <location>
        <begin position="241"/>
        <end position="324"/>
    </location>
</feature>
<dbReference type="EC" id="2.7.7.101" evidence="12"/>